<dbReference type="RefSeq" id="WP_377265012.1">
    <property type="nucleotide sequence ID" value="NZ_JBHMAA010000032.1"/>
</dbReference>
<comment type="caution">
    <text evidence="1">The sequence shown here is derived from an EMBL/GenBank/DDBJ whole genome shotgun (WGS) entry which is preliminary data.</text>
</comment>
<reference evidence="1 2" key="1">
    <citation type="submission" date="2024-09" db="EMBL/GenBank/DDBJ databases">
        <authorList>
            <person name="Sun Q."/>
            <person name="Mori K."/>
        </authorList>
    </citation>
    <scope>NUCLEOTIDE SEQUENCE [LARGE SCALE GENOMIC DNA]</scope>
    <source>
        <strain evidence="1 2">TBRC 4938</strain>
    </source>
</reference>
<keyword evidence="2" id="KW-1185">Reference proteome</keyword>
<sequence>MTQTDVANDNVSNIARIPDSLAKDSLWGSKAIERFLGCTPHYVKTLLKDEKAPVYSRAGRIFSIKSELFAYMVLSAEGKI</sequence>
<gene>
    <name evidence="1" type="ORF">ACFFP0_25420</name>
</gene>
<proteinExistence type="predicted"/>
<name>A0ABV6ANS0_9HYPH</name>
<accession>A0ABV6ANS0</accession>
<dbReference type="EMBL" id="JBHMAA010000032">
    <property type="protein sequence ID" value="MFB9952197.1"/>
    <property type="molecule type" value="Genomic_DNA"/>
</dbReference>
<evidence type="ECO:0000313" key="2">
    <source>
        <dbReference type="Proteomes" id="UP001589692"/>
    </source>
</evidence>
<evidence type="ECO:0000313" key="1">
    <source>
        <dbReference type="EMBL" id="MFB9952197.1"/>
    </source>
</evidence>
<evidence type="ECO:0008006" key="3">
    <source>
        <dbReference type="Google" id="ProtNLM"/>
    </source>
</evidence>
<organism evidence="1 2">
    <name type="scientific">Rhizobium puerariae</name>
    <dbReference type="NCBI Taxonomy" id="1585791"/>
    <lineage>
        <taxon>Bacteria</taxon>
        <taxon>Pseudomonadati</taxon>
        <taxon>Pseudomonadota</taxon>
        <taxon>Alphaproteobacteria</taxon>
        <taxon>Hyphomicrobiales</taxon>
        <taxon>Rhizobiaceae</taxon>
        <taxon>Rhizobium/Agrobacterium group</taxon>
        <taxon>Rhizobium</taxon>
    </lineage>
</organism>
<protein>
    <recommendedName>
        <fullName evidence="3">Helix-turn-helix domain-containing protein</fullName>
    </recommendedName>
</protein>
<dbReference type="Proteomes" id="UP001589692">
    <property type="component" value="Unassembled WGS sequence"/>
</dbReference>